<dbReference type="GO" id="GO:0005524">
    <property type="term" value="F:ATP binding"/>
    <property type="evidence" value="ECO:0007669"/>
    <property type="project" value="UniProtKB-KW"/>
</dbReference>
<evidence type="ECO:0000259" key="11">
    <source>
        <dbReference type="PROSITE" id="PS51866"/>
    </source>
</evidence>
<evidence type="ECO:0000256" key="7">
    <source>
        <dbReference type="ARBA" id="ARBA00022967"/>
    </source>
</evidence>
<dbReference type="STRING" id="1121279.SAMN02745887_00043"/>
<keyword evidence="4" id="KW-0997">Cell inner membrane</keyword>
<gene>
    <name evidence="12" type="ORF">SAMN02745887_00043</name>
</gene>
<evidence type="ECO:0000256" key="3">
    <source>
        <dbReference type="ARBA" id="ARBA00022505"/>
    </source>
</evidence>
<dbReference type="OrthoDB" id="5298774at2"/>
<dbReference type="GO" id="GO:0015098">
    <property type="term" value="F:molybdate ion transmembrane transporter activity"/>
    <property type="evidence" value="ECO:0007669"/>
    <property type="project" value="InterPro"/>
</dbReference>
<dbReference type="Pfam" id="PF00005">
    <property type="entry name" value="ABC_tran"/>
    <property type="match status" value="1"/>
</dbReference>
<evidence type="ECO:0000256" key="8">
    <source>
        <dbReference type="ARBA" id="ARBA00023136"/>
    </source>
</evidence>
<dbReference type="PROSITE" id="PS51866">
    <property type="entry name" value="MOP"/>
    <property type="match status" value="1"/>
</dbReference>
<evidence type="ECO:0000259" key="10">
    <source>
        <dbReference type="PROSITE" id="PS50893"/>
    </source>
</evidence>
<dbReference type="InterPro" id="IPR050334">
    <property type="entry name" value="Molybdenum_import_ModC"/>
</dbReference>
<keyword evidence="2" id="KW-1003">Cell membrane</keyword>
<organism evidence="12 13">
    <name type="scientific">Chitinimonas taiwanensis DSM 18899</name>
    <dbReference type="NCBI Taxonomy" id="1121279"/>
    <lineage>
        <taxon>Bacteria</taxon>
        <taxon>Pseudomonadati</taxon>
        <taxon>Pseudomonadota</taxon>
        <taxon>Betaproteobacteria</taxon>
        <taxon>Neisseriales</taxon>
        <taxon>Chitinibacteraceae</taxon>
        <taxon>Chitinimonas</taxon>
    </lineage>
</organism>
<dbReference type="Gene3D" id="3.40.50.300">
    <property type="entry name" value="P-loop containing nucleotide triphosphate hydrolases"/>
    <property type="match status" value="1"/>
</dbReference>
<dbReference type="InterPro" id="IPR003593">
    <property type="entry name" value="AAA+_ATPase"/>
</dbReference>
<dbReference type="PROSITE" id="PS50893">
    <property type="entry name" value="ABC_TRANSPORTER_2"/>
    <property type="match status" value="1"/>
</dbReference>
<reference evidence="12 13" key="1">
    <citation type="submission" date="2016-11" db="EMBL/GenBank/DDBJ databases">
        <authorList>
            <person name="Jaros S."/>
            <person name="Januszkiewicz K."/>
            <person name="Wedrychowicz H."/>
        </authorList>
    </citation>
    <scope>NUCLEOTIDE SEQUENCE [LARGE SCALE GENOMIC DNA]</scope>
    <source>
        <strain evidence="12 13">DSM 18899</strain>
    </source>
</reference>
<evidence type="ECO:0000256" key="9">
    <source>
        <dbReference type="PROSITE-ProRule" id="PRU01213"/>
    </source>
</evidence>
<feature type="domain" description="Mop" evidence="11">
    <location>
        <begin position="293"/>
        <end position="357"/>
    </location>
</feature>
<name>A0A1K2H3H7_9NEIS</name>
<evidence type="ECO:0000256" key="6">
    <source>
        <dbReference type="ARBA" id="ARBA00022840"/>
    </source>
</evidence>
<dbReference type="EMBL" id="FPKR01000001">
    <property type="protein sequence ID" value="SFZ70090.1"/>
    <property type="molecule type" value="Genomic_DNA"/>
</dbReference>
<dbReference type="GO" id="GO:0140359">
    <property type="term" value="F:ABC-type transporter activity"/>
    <property type="evidence" value="ECO:0007669"/>
    <property type="project" value="InterPro"/>
</dbReference>
<keyword evidence="1" id="KW-0813">Transport</keyword>
<evidence type="ECO:0000256" key="4">
    <source>
        <dbReference type="ARBA" id="ARBA00022519"/>
    </source>
</evidence>
<dbReference type="SMART" id="SM00382">
    <property type="entry name" value="AAA"/>
    <property type="match status" value="1"/>
</dbReference>
<dbReference type="InterPro" id="IPR005116">
    <property type="entry name" value="Transp-assoc_OB_typ1"/>
</dbReference>
<dbReference type="RefSeq" id="WP_072426609.1">
    <property type="nucleotide sequence ID" value="NZ_FPKR01000001.1"/>
</dbReference>
<evidence type="ECO:0000256" key="5">
    <source>
        <dbReference type="ARBA" id="ARBA00022741"/>
    </source>
</evidence>
<dbReference type="InterPro" id="IPR008995">
    <property type="entry name" value="Mo/tungstate-bd_C_term_dom"/>
</dbReference>
<dbReference type="PANTHER" id="PTHR43514:SF10">
    <property type="entry name" value="MOLYBDENUM IMPORT ATP-BINDING PROTEIN MODC 2"/>
    <property type="match status" value="1"/>
</dbReference>
<keyword evidence="7" id="KW-1278">Translocase</keyword>
<dbReference type="PANTHER" id="PTHR43514">
    <property type="entry name" value="ABC TRANSPORTER I FAMILY MEMBER 10"/>
    <property type="match status" value="1"/>
</dbReference>
<dbReference type="GO" id="GO:0016887">
    <property type="term" value="F:ATP hydrolysis activity"/>
    <property type="evidence" value="ECO:0007669"/>
    <property type="project" value="InterPro"/>
</dbReference>
<dbReference type="Proteomes" id="UP000186513">
    <property type="component" value="Unassembled WGS sequence"/>
</dbReference>
<dbReference type="InterPro" id="IPR027417">
    <property type="entry name" value="P-loop_NTPase"/>
</dbReference>
<dbReference type="InterPro" id="IPR017871">
    <property type="entry name" value="ABC_transporter-like_CS"/>
</dbReference>
<evidence type="ECO:0000313" key="12">
    <source>
        <dbReference type="EMBL" id="SFZ70090.1"/>
    </source>
</evidence>
<feature type="domain" description="ABC transporter" evidence="10">
    <location>
        <begin position="2"/>
        <end position="234"/>
    </location>
</feature>
<dbReference type="InterPro" id="IPR004606">
    <property type="entry name" value="Mop_domain"/>
</dbReference>
<dbReference type="SUPFAM" id="SSF50331">
    <property type="entry name" value="MOP-like"/>
    <property type="match status" value="1"/>
</dbReference>
<keyword evidence="8" id="KW-0472">Membrane</keyword>
<sequence length="357" mass="38810">MSLQADIQLALPGFQLDAHFSLPAQGVSVLFGPSGAGKSTLLRCLAGLEQGVRGRLQFGTQCWLDSAQGRCLPAHQRSIGMVFQDARLFPHLDVRANLAFGYQRTPAAARRLAWDQIVDLLDLGPLLARRSSTLSGGERQRVAIGRALLTSPELLLLDEPLAALDLVRKQEILPLLSRLQQELTLPLVYITHALDEVSRLADHLLLLAEGKLLAQGGLSEVLSRTDLPAWLDEELGVVLETELQEELAEYQLLRLGFAGGQLLVPAGSPTSTRRRRVRILARDVSLALQADAAVSILNRLPAVVQAIRPANHPAHVLVQLTLGASQLLARITRYSCATLQLQPGMPVWAQIKSVALL</sequence>
<protein>
    <submittedName>
        <fullName evidence="12">Molybdate transport system ATP-binding protein</fullName>
    </submittedName>
</protein>
<keyword evidence="5" id="KW-0547">Nucleotide-binding</keyword>
<keyword evidence="6 12" id="KW-0067">ATP-binding</keyword>
<accession>A0A1K2H3H7</accession>
<dbReference type="PROSITE" id="PS00211">
    <property type="entry name" value="ABC_TRANSPORTER_1"/>
    <property type="match status" value="1"/>
</dbReference>
<dbReference type="Pfam" id="PF03459">
    <property type="entry name" value="TOBE"/>
    <property type="match status" value="1"/>
</dbReference>
<proteinExistence type="predicted"/>
<dbReference type="InterPro" id="IPR003439">
    <property type="entry name" value="ABC_transporter-like_ATP-bd"/>
</dbReference>
<evidence type="ECO:0000313" key="13">
    <source>
        <dbReference type="Proteomes" id="UP000186513"/>
    </source>
</evidence>
<keyword evidence="3 9" id="KW-0500">Molybdenum</keyword>
<keyword evidence="13" id="KW-1185">Reference proteome</keyword>
<dbReference type="Gene3D" id="2.40.50.100">
    <property type="match status" value="1"/>
</dbReference>
<dbReference type="SUPFAM" id="SSF52540">
    <property type="entry name" value="P-loop containing nucleoside triphosphate hydrolases"/>
    <property type="match status" value="1"/>
</dbReference>
<dbReference type="InterPro" id="IPR011868">
    <property type="entry name" value="ModC_ABC_ATP-bd"/>
</dbReference>
<evidence type="ECO:0000256" key="2">
    <source>
        <dbReference type="ARBA" id="ARBA00022475"/>
    </source>
</evidence>
<dbReference type="GO" id="GO:0016020">
    <property type="term" value="C:membrane"/>
    <property type="evidence" value="ECO:0007669"/>
    <property type="project" value="InterPro"/>
</dbReference>
<evidence type="ECO:0000256" key="1">
    <source>
        <dbReference type="ARBA" id="ARBA00022448"/>
    </source>
</evidence>
<dbReference type="AlphaFoldDB" id="A0A1K2H3H7"/>
<dbReference type="NCBIfam" id="TIGR02142">
    <property type="entry name" value="modC_ABC"/>
    <property type="match status" value="1"/>
</dbReference>